<evidence type="ECO:0000256" key="3">
    <source>
        <dbReference type="ARBA" id="ARBA00022448"/>
    </source>
</evidence>
<feature type="transmembrane region" description="Helical" evidence="9">
    <location>
        <begin position="307"/>
        <end position="327"/>
    </location>
</feature>
<keyword evidence="12" id="KW-1185">Reference proteome</keyword>
<accession>A0A9P4Z3C4</accession>
<evidence type="ECO:0000259" key="10">
    <source>
        <dbReference type="PROSITE" id="PS50850"/>
    </source>
</evidence>
<feature type="transmembrane region" description="Helical" evidence="9">
    <location>
        <begin position="185"/>
        <end position="206"/>
    </location>
</feature>
<dbReference type="Gene3D" id="1.20.1250.20">
    <property type="entry name" value="MFS general substrate transporter like domains"/>
    <property type="match status" value="1"/>
</dbReference>
<evidence type="ECO:0000256" key="8">
    <source>
        <dbReference type="SAM" id="MobiDB-lite"/>
    </source>
</evidence>
<evidence type="ECO:0000313" key="11">
    <source>
        <dbReference type="EMBL" id="KAF4126478.1"/>
    </source>
</evidence>
<keyword evidence="5 9" id="KW-1133">Transmembrane helix</keyword>
<organism evidence="11 12">
    <name type="scientific">Geosmithia morbida</name>
    <dbReference type="NCBI Taxonomy" id="1094350"/>
    <lineage>
        <taxon>Eukaryota</taxon>
        <taxon>Fungi</taxon>
        <taxon>Dikarya</taxon>
        <taxon>Ascomycota</taxon>
        <taxon>Pezizomycotina</taxon>
        <taxon>Sordariomycetes</taxon>
        <taxon>Hypocreomycetidae</taxon>
        <taxon>Hypocreales</taxon>
        <taxon>Bionectriaceae</taxon>
        <taxon>Geosmithia</taxon>
    </lineage>
</organism>
<dbReference type="GO" id="GO:0016020">
    <property type="term" value="C:membrane"/>
    <property type="evidence" value="ECO:0007669"/>
    <property type="project" value="UniProtKB-SubCell"/>
</dbReference>
<dbReference type="SUPFAM" id="SSF103473">
    <property type="entry name" value="MFS general substrate transporter"/>
    <property type="match status" value="1"/>
</dbReference>
<feature type="compositionally biased region" description="Polar residues" evidence="8">
    <location>
        <begin position="504"/>
        <end position="514"/>
    </location>
</feature>
<dbReference type="NCBIfam" id="TIGR00879">
    <property type="entry name" value="SP"/>
    <property type="match status" value="1"/>
</dbReference>
<dbReference type="InterPro" id="IPR005828">
    <property type="entry name" value="MFS_sugar_transport-like"/>
</dbReference>
<evidence type="ECO:0000256" key="9">
    <source>
        <dbReference type="SAM" id="Phobius"/>
    </source>
</evidence>
<dbReference type="AlphaFoldDB" id="A0A9P4Z3C4"/>
<feature type="transmembrane region" description="Helical" evidence="9">
    <location>
        <begin position="95"/>
        <end position="116"/>
    </location>
</feature>
<feature type="transmembrane region" description="Helical" evidence="9">
    <location>
        <begin position="336"/>
        <end position="354"/>
    </location>
</feature>
<feature type="transmembrane region" description="Helical" evidence="9">
    <location>
        <begin position="402"/>
        <end position="422"/>
    </location>
</feature>
<evidence type="ECO:0000256" key="4">
    <source>
        <dbReference type="ARBA" id="ARBA00022692"/>
    </source>
</evidence>
<feature type="region of interest" description="Disordered" evidence="8">
    <location>
        <begin position="495"/>
        <end position="514"/>
    </location>
</feature>
<dbReference type="InterPro" id="IPR020846">
    <property type="entry name" value="MFS_dom"/>
</dbReference>
<keyword evidence="6 9" id="KW-0472">Membrane</keyword>
<dbReference type="EMBL" id="JAANYQ010000001">
    <property type="protein sequence ID" value="KAF4126478.1"/>
    <property type="molecule type" value="Genomic_DNA"/>
</dbReference>
<feature type="transmembrane region" description="Helical" evidence="9">
    <location>
        <begin position="434"/>
        <end position="452"/>
    </location>
</feature>
<dbReference type="OrthoDB" id="6612291at2759"/>
<dbReference type="GeneID" id="55966444"/>
<keyword evidence="4 9" id="KW-0812">Transmembrane</keyword>
<evidence type="ECO:0000313" key="12">
    <source>
        <dbReference type="Proteomes" id="UP000749293"/>
    </source>
</evidence>
<dbReference type="Proteomes" id="UP000749293">
    <property type="component" value="Unassembled WGS sequence"/>
</dbReference>
<dbReference type="GO" id="GO:0005351">
    <property type="term" value="F:carbohydrate:proton symporter activity"/>
    <property type="evidence" value="ECO:0007669"/>
    <property type="project" value="TreeGrafter"/>
</dbReference>
<dbReference type="PANTHER" id="PTHR48022">
    <property type="entry name" value="PLASTIDIC GLUCOSE TRANSPORTER 4"/>
    <property type="match status" value="1"/>
</dbReference>
<feature type="domain" description="Major facilitator superfamily (MFS) profile" evidence="10">
    <location>
        <begin position="18"/>
        <end position="456"/>
    </location>
</feature>
<evidence type="ECO:0000256" key="5">
    <source>
        <dbReference type="ARBA" id="ARBA00022989"/>
    </source>
</evidence>
<dbReference type="PANTHER" id="PTHR48022:SF10">
    <property type="entry name" value="MAJOR FACILITATOR SUPERFAMILY (MFS) PROFILE DOMAIN-CONTAINING PROTEIN"/>
    <property type="match status" value="1"/>
</dbReference>
<reference evidence="11" key="1">
    <citation type="submission" date="2020-03" db="EMBL/GenBank/DDBJ databases">
        <title>Site-based positive gene gene selection in Geosmithia morbida across the United States reveals a broad range of putative effectors and factors for local host and environmental adapation.</title>
        <authorList>
            <person name="Onufrak A."/>
            <person name="Murdoch R.W."/>
            <person name="Gazis R."/>
            <person name="Huff M."/>
            <person name="Staton M."/>
            <person name="Klingeman W."/>
            <person name="Hadziabdic D."/>
        </authorList>
    </citation>
    <scope>NUCLEOTIDE SEQUENCE</scope>
    <source>
        <strain evidence="11">1262</strain>
    </source>
</reference>
<dbReference type="InterPro" id="IPR003663">
    <property type="entry name" value="Sugar/inositol_transpt"/>
</dbReference>
<dbReference type="InterPro" id="IPR050360">
    <property type="entry name" value="MFS_Sugar_Transporters"/>
</dbReference>
<comment type="caution">
    <text evidence="11">The sequence shown here is derived from an EMBL/GenBank/DDBJ whole genome shotgun (WGS) entry which is preliminary data.</text>
</comment>
<evidence type="ECO:0000256" key="2">
    <source>
        <dbReference type="ARBA" id="ARBA00010992"/>
    </source>
</evidence>
<feature type="transmembrane region" description="Helical" evidence="9">
    <location>
        <begin position="366"/>
        <end position="390"/>
    </location>
</feature>
<comment type="subcellular location">
    <subcellularLocation>
        <location evidence="1">Membrane</location>
        <topology evidence="1">Multi-pass membrane protein</topology>
    </subcellularLocation>
</comment>
<dbReference type="Pfam" id="PF00083">
    <property type="entry name" value="Sugar_tr"/>
    <property type="match status" value="1"/>
</dbReference>
<feature type="transmembrane region" description="Helical" evidence="9">
    <location>
        <begin position="153"/>
        <end position="173"/>
    </location>
</feature>
<dbReference type="PROSITE" id="PS50850">
    <property type="entry name" value="MFS"/>
    <property type="match status" value="1"/>
</dbReference>
<evidence type="ECO:0000256" key="1">
    <source>
        <dbReference type="ARBA" id="ARBA00004141"/>
    </source>
</evidence>
<comment type="similarity">
    <text evidence="2 7">Belongs to the major facilitator superfamily. Sugar transporter (TC 2.A.1.1) family.</text>
</comment>
<protein>
    <submittedName>
        <fullName evidence="11">Sugar (And other) transporter</fullName>
    </submittedName>
</protein>
<evidence type="ECO:0000256" key="6">
    <source>
        <dbReference type="ARBA" id="ARBA00023136"/>
    </source>
</evidence>
<dbReference type="InterPro" id="IPR036259">
    <property type="entry name" value="MFS_trans_sf"/>
</dbReference>
<name>A0A9P4Z3C4_9HYPO</name>
<dbReference type="RefSeq" id="XP_035325130.1">
    <property type="nucleotide sequence ID" value="XM_035462200.1"/>
</dbReference>
<sequence length="514" mass="56979">MDKLVAKTQYFNRRLAVACSVIAVSTFNYGFDNQAFATTQAMAPFARQFGKYNASTGEYALPASWLSLFGSLNYIGFGVGVMVGSFVSARWGRRMCMFVMSIYALATATVCVTSMHRDQIMAARILNYIYVGMELSVIPNYQAEIVPAPVRGLIVGSYQLSLILGGLVINSICLRTSTLTSNQAWRIPLGLFYIVPSIIAASVWFLPESPRWLLQKGRVDEARENLHKFRVGTLYSEEAIEDELRDIQDQLRREADKGSYVELFSRNNIKRTAIVIGINFFQQATGQQFGSQYGAIYVKQLGTINPFHFTIISSSIAFITICFSLLMTDHIGRRKLLLFSICLMGTAMMTMGGLGTIKDMHKDVKIAIVSMLSLATVSFSTGLGPLCYVVSTEIPALRLRDMTLRTGFVVNVVFNFVSNFIIPYCLDAIGSKTGFIFGSVCILGIAFIYFCVPDCTGKTLEQVDLMFQRGVPIRKFGSYVFEDIDTDSHNDDQVYGKSGVSEPTVVSNNKESSV</sequence>
<gene>
    <name evidence="11" type="ORF">GMORB2_0214</name>
</gene>
<dbReference type="FunFam" id="1.20.1250.20:FF:000078">
    <property type="entry name" value="MFS maltose transporter, putative"/>
    <property type="match status" value="1"/>
</dbReference>
<evidence type="ECO:0000256" key="7">
    <source>
        <dbReference type="RuleBase" id="RU003346"/>
    </source>
</evidence>
<keyword evidence="3 7" id="KW-0813">Transport</keyword>
<proteinExistence type="inferred from homology"/>
<feature type="transmembrane region" description="Helical" evidence="9">
    <location>
        <begin position="61"/>
        <end position="83"/>
    </location>
</feature>